<dbReference type="GeneID" id="111103928"/>
<dbReference type="OrthoDB" id="6152491at2759"/>
<dbReference type="RefSeq" id="XP_022293261.1">
    <property type="nucleotide sequence ID" value="XM_022437553.1"/>
</dbReference>
<proteinExistence type="predicted"/>
<accession>A0A8B8AQD6</accession>
<dbReference type="InterPro" id="IPR027417">
    <property type="entry name" value="P-loop_NTPase"/>
</dbReference>
<dbReference type="SUPFAM" id="SSF48403">
    <property type="entry name" value="Ankyrin repeat"/>
    <property type="match status" value="1"/>
</dbReference>
<feature type="chain" id="PRO_5044665883" evidence="2">
    <location>
        <begin position="27"/>
        <end position="1024"/>
    </location>
</feature>
<dbReference type="InterPro" id="IPR049050">
    <property type="entry name" value="nSTAND3"/>
</dbReference>
<protein>
    <submittedName>
        <fullName evidence="5 6">Uncharacterized protein LOC111103928</fullName>
    </submittedName>
</protein>
<keyword evidence="2" id="KW-0732">Signal</keyword>
<evidence type="ECO:0000256" key="1">
    <source>
        <dbReference type="SAM" id="Phobius"/>
    </source>
</evidence>
<dbReference type="InterPro" id="IPR036770">
    <property type="entry name" value="Ankyrin_rpt-contain_sf"/>
</dbReference>
<evidence type="ECO:0000259" key="3">
    <source>
        <dbReference type="Pfam" id="PF20720"/>
    </source>
</evidence>
<keyword evidence="1" id="KW-0472">Membrane</keyword>
<evidence type="ECO:0000313" key="4">
    <source>
        <dbReference type="Proteomes" id="UP000694844"/>
    </source>
</evidence>
<evidence type="ECO:0000313" key="6">
    <source>
        <dbReference type="RefSeq" id="XP_022293258.1"/>
    </source>
</evidence>
<evidence type="ECO:0000313" key="5">
    <source>
        <dbReference type="RefSeq" id="XP_022293257.1"/>
    </source>
</evidence>
<name>A0A8B8AQD6_CRAVI</name>
<dbReference type="RefSeq" id="XP_022293260.1">
    <property type="nucleotide sequence ID" value="XM_022437552.1"/>
</dbReference>
<keyword evidence="1" id="KW-0812">Transmembrane</keyword>
<keyword evidence="4" id="KW-1185">Reference proteome</keyword>
<feature type="domain" description="Novel STAND NTPase 3" evidence="3">
    <location>
        <begin position="259"/>
        <end position="420"/>
    </location>
</feature>
<dbReference type="Gene3D" id="1.25.40.20">
    <property type="entry name" value="Ankyrin repeat-containing domain"/>
    <property type="match status" value="1"/>
</dbReference>
<keyword evidence="1" id="KW-1133">Transmembrane helix</keyword>
<dbReference type="KEGG" id="cvn:111103928"/>
<evidence type="ECO:0000313" key="7">
    <source>
        <dbReference type="RefSeq" id="XP_022293259.1"/>
    </source>
</evidence>
<reference evidence="5 6" key="1">
    <citation type="submission" date="2025-04" db="UniProtKB">
        <authorList>
            <consortium name="RefSeq"/>
        </authorList>
    </citation>
    <scope>IDENTIFICATION</scope>
    <source>
        <tissue evidence="5 6">Whole sample</tissue>
    </source>
</reference>
<dbReference type="SUPFAM" id="SSF52540">
    <property type="entry name" value="P-loop containing nucleoside triphosphate hydrolases"/>
    <property type="match status" value="2"/>
</dbReference>
<feature type="transmembrane region" description="Helical" evidence="1">
    <location>
        <begin position="180"/>
        <end position="202"/>
    </location>
</feature>
<dbReference type="RefSeq" id="XP_022293258.1">
    <property type="nucleotide sequence ID" value="XM_022437550.1"/>
</dbReference>
<gene>
    <name evidence="5 6 7 8 9" type="primary">LOC111103928</name>
</gene>
<dbReference type="AlphaFoldDB" id="A0A8B8AQD6"/>
<dbReference type="Proteomes" id="UP000694844">
    <property type="component" value="Chromosome 7"/>
</dbReference>
<dbReference type="PANTHER" id="PTHR24121:SF23">
    <property type="entry name" value="NO MECHANORECEPTOR POTENTIAL C, ISOFORM H"/>
    <property type="match status" value="1"/>
</dbReference>
<evidence type="ECO:0000313" key="8">
    <source>
        <dbReference type="RefSeq" id="XP_022293260.1"/>
    </source>
</evidence>
<sequence>MTFYICVYFSLVLHFSLWCTTQQTLCFQPIKSKIAVEACPTSKEDWESAARKKNCAKLASLQNCTAPDKFKYHCVINSYRNETVEVCAPVKLILGHCTEFNDKGGIIQLQLRAPCNNSGFPKCATYYFSDTAYKFQDCYKLVHKRRITPSTFDETETSTTTNINVDTDISTTLDETQSGILPTVAALTSIIILAVVIALLIYKRKIILHFLKKNRESGDPEEQQLLNPNKNDLLWRKRRKNADNSKRYLKENEAVDEYFVETESYKKGEETFQRNGIVIWTGPPGCGKTKAAIHLIMKQINHEGKKCSFRLIRFPEELSYIERNKTSLVLIDDFFPQQSIGSVANWWNKFDYLYTNCFQNNEIESGTNRVRLIITARENVIDRACHSMGKTTPILNERFRVNNNVLNGDEKEKIFSQQCTFADEEKYMETKKKDKDFLKEIKEAEGPIGFPLCAHLFACNKEYRESGTRFFSYPIEYLKGKIKEEIEMDKSHNTKSLFLVLFLYEWHTKMGNSEKLEMKNAQKCKQFLKKVARDPVKFLEQLKIRGLESKAQRFIGSFLKEESIGSYRFVHDSVYEAVGAFFCETCVTLTASHFPLDIIQMQDYKTATEKELVSLASRFISEGINRQFSKVFACRLFHRESFIRYFLSELTKSDDKTIERFITNVNRSSTVQFPCLFWTSFNKLTLLTELLYDIVCEKNIDPENQLYLSLYGECCAENEYLLVTVEWMHQHYPEEIKRRVLNFGQNEDKCILHLVISSQKSDQFASVAVEKLLNDGFRVDVRTRRKMTPLMIAVNQRLPRTQVVKNLIKRSPKLICKDWNNSNVFHHCVSSCNDGDTCAKYLDILLCQKDAKACLRQNNTEGNIPLSVAAMEKKYSRIHSILLLLESGFKHKMKVGTLNKDGFSPLQLSVRSLKIESTFVELECCIRVVMFLLYGDTPDNRSDTDFQAIKECKYDIVKSILQKPKDQENMDIAIKSILKKIGVEQGEDNFAHLPTPSISMNKSVQTGIYQSIKVLKNYCFEITK</sequence>
<dbReference type="RefSeq" id="XP_022293259.1">
    <property type="nucleotide sequence ID" value="XM_022437551.1"/>
</dbReference>
<dbReference type="PANTHER" id="PTHR24121">
    <property type="entry name" value="NO MECHANORECEPTOR POTENTIAL C, ISOFORM D-RELATED"/>
    <property type="match status" value="1"/>
</dbReference>
<dbReference type="Pfam" id="PF20720">
    <property type="entry name" value="nSTAND3"/>
    <property type="match status" value="1"/>
</dbReference>
<evidence type="ECO:0000256" key="2">
    <source>
        <dbReference type="SAM" id="SignalP"/>
    </source>
</evidence>
<dbReference type="RefSeq" id="XP_022293257.1">
    <property type="nucleotide sequence ID" value="XM_022437549.1"/>
</dbReference>
<organism evidence="4 9">
    <name type="scientific">Crassostrea virginica</name>
    <name type="common">Eastern oyster</name>
    <dbReference type="NCBI Taxonomy" id="6565"/>
    <lineage>
        <taxon>Eukaryota</taxon>
        <taxon>Metazoa</taxon>
        <taxon>Spiralia</taxon>
        <taxon>Lophotrochozoa</taxon>
        <taxon>Mollusca</taxon>
        <taxon>Bivalvia</taxon>
        <taxon>Autobranchia</taxon>
        <taxon>Pteriomorphia</taxon>
        <taxon>Ostreida</taxon>
        <taxon>Ostreoidea</taxon>
        <taxon>Ostreidae</taxon>
        <taxon>Crassostrea</taxon>
    </lineage>
</organism>
<feature type="signal peptide" evidence="2">
    <location>
        <begin position="1"/>
        <end position="26"/>
    </location>
</feature>
<evidence type="ECO:0000313" key="9">
    <source>
        <dbReference type="RefSeq" id="XP_022293261.1"/>
    </source>
</evidence>